<keyword evidence="3" id="KW-0862">Zinc</keyword>
<keyword evidence="5" id="KW-0805">Transcription regulation</keyword>
<dbReference type="PROSITE" id="PS00344">
    <property type="entry name" value="GATA_ZN_FINGER_1"/>
    <property type="match status" value="1"/>
</dbReference>
<dbReference type="PROSITE" id="PS00018">
    <property type="entry name" value="EF_HAND_1"/>
    <property type="match status" value="1"/>
</dbReference>
<dbReference type="Gene3D" id="3.30.50.10">
    <property type="entry name" value="Erythroid Transcription Factor GATA-1, subunit A"/>
    <property type="match status" value="1"/>
</dbReference>
<keyword evidence="6" id="KW-0238">DNA-binding</keyword>
<keyword evidence="7" id="KW-0804">Transcription</keyword>
<organism evidence="11 12">
    <name type="scientific">Lupinus luteus</name>
    <name type="common">European yellow lupine</name>
    <dbReference type="NCBI Taxonomy" id="3873"/>
    <lineage>
        <taxon>Eukaryota</taxon>
        <taxon>Viridiplantae</taxon>
        <taxon>Streptophyta</taxon>
        <taxon>Embryophyta</taxon>
        <taxon>Tracheophyta</taxon>
        <taxon>Spermatophyta</taxon>
        <taxon>Magnoliopsida</taxon>
        <taxon>eudicotyledons</taxon>
        <taxon>Gunneridae</taxon>
        <taxon>Pentapetalae</taxon>
        <taxon>rosids</taxon>
        <taxon>fabids</taxon>
        <taxon>Fabales</taxon>
        <taxon>Fabaceae</taxon>
        <taxon>Papilionoideae</taxon>
        <taxon>50 kb inversion clade</taxon>
        <taxon>genistoids sensu lato</taxon>
        <taxon>core genistoids</taxon>
        <taxon>Genisteae</taxon>
        <taxon>Lupinus</taxon>
    </lineage>
</organism>
<evidence type="ECO:0000313" key="12">
    <source>
        <dbReference type="Proteomes" id="UP001497480"/>
    </source>
</evidence>
<dbReference type="Proteomes" id="UP001497480">
    <property type="component" value="Unassembled WGS sequence"/>
</dbReference>
<evidence type="ECO:0000313" key="11">
    <source>
        <dbReference type="EMBL" id="CAL0327729.1"/>
    </source>
</evidence>
<reference evidence="11 12" key="1">
    <citation type="submission" date="2024-03" db="EMBL/GenBank/DDBJ databases">
        <authorList>
            <person name="Martinez-Hernandez J."/>
        </authorList>
    </citation>
    <scope>NUCLEOTIDE SEQUENCE [LARGE SCALE GENOMIC DNA]</scope>
</reference>
<gene>
    <name evidence="11" type="ORF">LLUT_LOCUS28789</name>
</gene>
<dbReference type="InterPro" id="IPR018247">
    <property type="entry name" value="EF_Hand_1_Ca_BS"/>
</dbReference>
<dbReference type="GO" id="GO:0008270">
    <property type="term" value="F:zinc ion binding"/>
    <property type="evidence" value="ECO:0007669"/>
    <property type="project" value="UniProtKB-KW"/>
</dbReference>
<dbReference type="PANTHER" id="PTHR46813:SF16">
    <property type="entry name" value="GATA TRANSCRIPTION FACTOR 18"/>
    <property type="match status" value="1"/>
</dbReference>
<evidence type="ECO:0000256" key="3">
    <source>
        <dbReference type="ARBA" id="ARBA00022833"/>
    </source>
</evidence>
<keyword evidence="4" id="KW-0106">Calcium</keyword>
<dbReference type="SUPFAM" id="SSF57716">
    <property type="entry name" value="Glucocorticoid receptor-like (DNA-binding domain)"/>
    <property type="match status" value="1"/>
</dbReference>
<evidence type="ECO:0000256" key="9">
    <source>
        <dbReference type="PROSITE-ProRule" id="PRU00094"/>
    </source>
</evidence>
<evidence type="ECO:0000256" key="1">
    <source>
        <dbReference type="ARBA" id="ARBA00022723"/>
    </source>
</evidence>
<dbReference type="InterPro" id="IPR013088">
    <property type="entry name" value="Znf_NHR/GATA"/>
</dbReference>
<name>A0AAV1Y2N0_LUPLU</name>
<dbReference type="InterPro" id="IPR000679">
    <property type="entry name" value="Znf_GATA"/>
</dbReference>
<dbReference type="CDD" id="cd00202">
    <property type="entry name" value="ZnF_GATA"/>
    <property type="match status" value="1"/>
</dbReference>
<dbReference type="InterPro" id="IPR011992">
    <property type="entry name" value="EF-hand-dom_pair"/>
</dbReference>
<sequence>MLDRNPKTRLTAHQVAENLSEEEIGGLKELVEMTDIDNNRAITFDELKKDALKHVGAELMEPEIKDLMDTIKNKVVMHHSCSDDDQSHWMGHCTCGMYHSQTSPYSMLFSMPYDKPYEYDHHESDMYSFTTTPSSCNVDCTLSLGTPSTRSVEDEEKRSRHERRSLSNFCWNLLQPKCSTKSQTKASSRGNNSNNTNDSILFRCCANCDTTSTPLWRNGPQRPESLCNACGIRFKKEERRELY</sequence>
<evidence type="ECO:0000256" key="4">
    <source>
        <dbReference type="ARBA" id="ARBA00022837"/>
    </source>
</evidence>
<evidence type="ECO:0000256" key="5">
    <source>
        <dbReference type="ARBA" id="ARBA00023015"/>
    </source>
</evidence>
<dbReference type="Pfam" id="PF00320">
    <property type="entry name" value="GATA"/>
    <property type="match status" value="1"/>
</dbReference>
<dbReference type="SUPFAM" id="SSF47473">
    <property type="entry name" value="EF-hand"/>
    <property type="match status" value="1"/>
</dbReference>
<feature type="domain" description="GATA-type" evidence="10">
    <location>
        <begin position="203"/>
        <end position="235"/>
    </location>
</feature>
<keyword evidence="2 9" id="KW-0863">Zinc-finger</keyword>
<dbReference type="EMBL" id="CAXHTB010000020">
    <property type="protein sequence ID" value="CAL0327729.1"/>
    <property type="molecule type" value="Genomic_DNA"/>
</dbReference>
<evidence type="ECO:0000256" key="6">
    <source>
        <dbReference type="ARBA" id="ARBA00023125"/>
    </source>
</evidence>
<dbReference type="PANTHER" id="PTHR46813">
    <property type="entry name" value="GATA TRANSCRIPTION FACTOR 18"/>
    <property type="match status" value="1"/>
</dbReference>
<accession>A0AAV1Y2N0</accession>
<dbReference type="Gene3D" id="1.10.238.10">
    <property type="entry name" value="EF-hand"/>
    <property type="match status" value="1"/>
</dbReference>
<dbReference type="AlphaFoldDB" id="A0AAV1Y2N0"/>
<evidence type="ECO:0000259" key="10">
    <source>
        <dbReference type="PROSITE" id="PS50114"/>
    </source>
</evidence>
<dbReference type="SMART" id="SM00401">
    <property type="entry name" value="ZnF_GATA"/>
    <property type="match status" value="1"/>
</dbReference>
<keyword evidence="12" id="KW-1185">Reference proteome</keyword>
<dbReference type="PROSITE" id="PS50114">
    <property type="entry name" value="GATA_ZN_FINGER_2"/>
    <property type="match status" value="1"/>
</dbReference>
<comment type="similarity">
    <text evidence="8">Belongs to the type IV zinc-finger family. Class B subfamily.</text>
</comment>
<evidence type="ECO:0000256" key="8">
    <source>
        <dbReference type="ARBA" id="ARBA00024019"/>
    </source>
</evidence>
<dbReference type="GO" id="GO:0043565">
    <property type="term" value="F:sequence-specific DNA binding"/>
    <property type="evidence" value="ECO:0007669"/>
    <property type="project" value="InterPro"/>
</dbReference>
<keyword evidence="1" id="KW-0479">Metal-binding</keyword>
<evidence type="ECO:0000256" key="7">
    <source>
        <dbReference type="ARBA" id="ARBA00023163"/>
    </source>
</evidence>
<dbReference type="GO" id="GO:0006355">
    <property type="term" value="P:regulation of DNA-templated transcription"/>
    <property type="evidence" value="ECO:0007669"/>
    <property type="project" value="InterPro"/>
</dbReference>
<comment type="caution">
    <text evidence="11">The sequence shown here is derived from an EMBL/GenBank/DDBJ whole genome shotgun (WGS) entry which is preliminary data.</text>
</comment>
<evidence type="ECO:0000256" key="2">
    <source>
        <dbReference type="ARBA" id="ARBA00022771"/>
    </source>
</evidence>
<proteinExistence type="inferred from homology"/>
<protein>
    <recommendedName>
        <fullName evidence="10">GATA-type domain-containing protein</fullName>
    </recommendedName>
</protein>